<organism evidence="2 3">
    <name type="scientific">Stephania japonica</name>
    <dbReference type="NCBI Taxonomy" id="461633"/>
    <lineage>
        <taxon>Eukaryota</taxon>
        <taxon>Viridiplantae</taxon>
        <taxon>Streptophyta</taxon>
        <taxon>Embryophyta</taxon>
        <taxon>Tracheophyta</taxon>
        <taxon>Spermatophyta</taxon>
        <taxon>Magnoliopsida</taxon>
        <taxon>Ranunculales</taxon>
        <taxon>Menispermaceae</taxon>
        <taxon>Menispermoideae</taxon>
        <taxon>Cissampelideae</taxon>
        <taxon>Stephania</taxon>
    </lineage>
</organism>
<evidence type="ECO:0000313" key="3">
    <source>
        <dbReference type="Proteomes" id="UP001417504"/>
    </source>
</evidence>
<keyword evidence="1" id="KW-0812">Transmembrane</keyword>
<reference evidence="2 3" key="1">
    <citation type="submission" date="2024-01" db="EMBL/GenBank/DDBJ databases">
        <title>Genome assemblies of Stephania.</title>
        <authorList>
            <person name="Yang L."/>
        </authorList>
    </citation>
    <scope>NUCLEOTIDE SEQUENCE [LARGE SCALE GENOMIC DNA]</scope>
    <source>
        <strain evidence="2">QJT</strain>
        <tissue evidence="2">Leaf</tissue>
    </source>
</reference>
<sequence>MLDRPRRSVCGSSYLLESSFISRITQLGRGRVRIQSSNGRSYNSVQRINFHQSDFSFDKLLEEDTQRKLKDQTQGFFSLLFISVLGALRLGLLSISFSLFNFWKSVVVN</sequence>
<dbReference type="AlphaFoldDB" id="A0AAP0KPT9"/>
<keyword evidence="1" id="KW-0472">Membrane</keyword>
<protein>
    <submittedName>
        <fullName evidence="2">Uncharacterized protein</fullName>
    </submittedName>
</protein>
<dbReference type="EMBL" id="JBBNAE010000001">
    <property type="protein sequence ID" value="KAK9155599.1"/>
    <property type="molecule type" value="Genomic_DNA"/>
</dbReference>
<keyword evidence="3" id="KW-1185">Reference proteome</keyword>
<comment type="caution">
    <text evidence="2">The sequence shown here is derived from an EMBL/GenBank/DDBJ whole genome shotgun (WGS) entry which is preliminary data.</text>
</comment>
<accession>A0AAP0KPT9</accession>
<evidence type="ECO:0000256" key="1">
    <source>
        <dbReference type="SAM" id="Phobius"/>
    </source>
</evidence>
<feature type="transmembrane region" description="Helical" evidence="1">
    <location>
        <begin position="76"/>
        <end position="103"/>
    </location>
</feature>
<keyword evidence="1" id="KW-1133">Transmembrane helix</keyword>
<gene>
    <name evidence="2" type="ORF">Sjap_003079</name>
</gene>
<name>A0AAP0KPT9_9MAGN</name>
<evidence type="ECO:0000313" key="2">
    <source>
        <dbReference type="EMBL" id="KAK9155599.1"/>
    </source>
</evidence>
<proteinExistence type="predicted"/>
<dbReference type="Proteomes" id="UP001417504">
    <property type="component" value="Unassembled WGS sequence"/>
</dbReference>